<dbReference type="InterPro" id="IPR036188">
    <property type="entry name" value="FAD/NAD-bd_sf"/>
</dbReference>
<dbReference type="RefSeq" id="WP_367640411.1">
    <property type="nucleotide sequence ID" value="NZ_JBFNQN010000016.1"/>
</dbReference>
<sequence length="959" mass="102372">MSTDTSPTAHAPFRTADGGRIDRSRVLEFRFGGETLTAHPGDTVASALLAHGRHQVGTSIKLGRPRGIGAAWAEDPGGLLQVEEPFPEPMLLATTVEVFDGLAVEGIPGQGRLAEIADTARYDSRHLHVDVLVIGAGPAGLQAALTAARAGARVALVDEQSEAGGSLLGTTDVLDGAPATDWVARATAELAGYADVTHLQRTTAFGVYDDGFVLAVERRTDHLGAQAPENLSRQRVHRIRAEHVLVATGSHERPVVFTDNDRPGTMLAGAARTFLHRYGVLPGSRAVVFTTNDSAYAAAVDLADAGVEVAAVVDVRQEAPTGWAAELQRRSIPLRTGAVVTGTRGTDRVGGAVVAGRDGSDPTDLDCDLLLVSGGWNPAVHLFSQARGRLRFDAGLGAFLPAERLSGLTVVGAASGEFSLAGALTQGREETRSVLEALDLDPADQDDLPVAAAQAPTQPPALLWFVPDPDGDSSRQFVDVQRDATVADIERAVGAGLRSPEHVKRYTTIGTAHDQGKTSGIVATGILGQLLGRGPEAVGTTTFRPPYTPVSFATLAGRDRGELFDPVRTTVLHDWHVLHGAVFEDVGQWKRPRYYPQPGEDMEAAVLRECAAARTGVGILDGSTLGKIDVQGPDAGEFLDRLYTNLMSSLKVGKVRYGVMCGADGMVLDDGTVLRVADDRFLVMTTTGGAAKVLDWMEEWLQTEWPDLRVHLASVTEQWAAFPVVGPRSRDVIGEVFGVDASAEAFEFMTWRGVEFEGVPVRLARISFSGELAWEVHVNGWYAPAVWERLVAAGERFGITPYGTETMHVLRAEKGYPIIGQDTDGTVTPQDLGMSWVVSKKKPDFVGKRSFARAENQRTDRKQLVGVLPVDRDTVLPEGSQLIAFQEDGELPPPPVPMLGHVTSSYRSAFLDRPFALALLKGGASRHGETLHVPVGNRLVAVEVTGPVLVDPEGARRDG</sequence>
<protein>
    <recommendedName>
        <fullName evidence="3">Sarcosine oxidase subunit alpha</fullName>
        <ecNumber evidence="3">1.5.3.24</ecNumber>
    </recommendedName>
</protein>
<keyword evidence="2 3" id="KW-0560">Oxidoreductase</keyword>
<evidence type="ECO:0000313" key="9">
    <source>
        <dbReference type="Proteomes" id="UP001555826"/>
    </source>
</evidence>
<dbReference type="InterPro" id="IPR041117">
    <property type="entry name" value="SoxA_A3"/>
</dbReference>
<dbReference type="InterPro" id="IPR006222">
    <property type="entry name" value="GCVT_N"/>
</dbReference>
<dbReference type="InterPro" id="IPR028896">
    <property type="entry name" value="GcvT/YgfZ/DmdA"/>
</dbReference>
<reference evidence="8 9" key="1">
    <citation type="submission" date="2024-07" db="EMBL/GenBank/DDBJ databases">
        <authorList>
            <person name="Thanompreechachai J."/>
            <person name="Duangmal K."/>
        </authorList>
    </citation>
    <scope>NUCLEOTIDE SEQUENCE [LARGE SCALE GENOMIC DNA]</scope>
    <source>
        <strain evidence="8 9">KCTC 19886</strain>
    </source>
</reference>
<dbReference type="PRINTS" id="PR00368">
    <property type="entry name" value="FADPNR"/>
</dbReference>
<evidence type="ECO:0000256" key="3">
    <source>
        <dbReference type="PIRNR" id="PIRNR037980"/>
    </source>
</evidence>
<accession>A0ABV3PC01</accession>
<dbReference type="Gene3D" id="3.30.1360.120">
    <property type="entry name" value="Probable tRNA modification gtpase trme, domain 1"/>
    <property type="match status" value="1"/>
</dbReference>
<dbReference type="Proteomes" id="UP001555826">
    <property type="component" value="Unassembled WGS sequence"/>
</dbReference>
<comment type="caution">
    <text evidence="8">The sequence shown here is derived from an EMBL/GenBank/DDBJ whole genome shotgun (WGS) entry which is preliminary data.</text>
</comment>
<comment type="similarity">
    <text evidence="1 3">Belongs to the GcvT family.</text>
</comment>
<dbReference type="SUPFAM" id="SSF103025">
    <property type="entry name" value="Folate-binding domain"/>
    <property type="match status" value="1"/>
</dbReference>
<evidence type="ECO:0000259" key="4">
    <source>
        <dbReference type="Pfam" id="PF01571"/>
    </source>
</evidence>
<keyword evidence="9" id="KW-1185">Reference proteome</keyword>
<dbReference type="PANTHER" id="PTHR43757:SF2">
    <property type="entry name" value="AMINOMETHYLTRANSFERASE, MITOCHONDRIAL"/>
    <property type="match status" value="1"/>
</dbReference>
<dbReference type="EC" id="1.5.3.24" evidence="3"/>
<feature type="domain" description="Aminomethyltransferase C-terminal" evidence="6">
    <location>
        <begin position="862"/>
        <end position="951"/>
    </location>
</feature>
<dbReference type="PANTHER" id="PTHR43757">
    <property type="entry name" value="AMINOMETHYLTRANSFERASE"/>
    <property type="match status" value="1"/>
</dbReference>
<dbReference type="Pfam" id="PF17806">
    <property type="entry name" value="SO_alpha_A3"/>
    <property type="match status" value="1"/>
</dbReference>
<dbReference type="Pfam" id="PF01571">
    <property type="entry name" value="GCV_T"/>
    <property type="match status" value="1"/>
</dbReference>
<evidence type="ECO:0000256" key="1">
    <source>
        <dbReference type="ARBA" id="ARBA00008609"/>
    </source>
</evidence>
<dbReference type="Pfam" id="PF07992">
    <property type="entry name" value="Pyr_redox_2"/>
    <property type="match status" value="1"/>
</dbReference>
<dbReference type="InterPro" id="IPR006277">
    <property type="entry name" value="Sarcosine_oxidase_asu"/>
</dbReference>
<dbReference type="PIRSF" id="PIRSF037980">
    <property type="entry name" value="SoxA"/>
    <property type="match status" value="1"/>
</dbReference>
<evidence type="ECO:0000259" key="7">
    <source>
        <dbReference type="Pfam" id="PF17806"/>
    </source>
</evidence>
<dbReference type="EMBL" id="JBFNQN010000016">
    <property type="protein sequence ID" value="MEW9267179.1"/>
    <property type="molecule type" value="Genomic_DNA"/>
</dbReference>
<comment type="catalytic activity">
    <reaction evidence="3">
        <text>sarcosine + (6S)-5,6,7,8-tetrahydrofolate + O2 = (6R)-5,10-methylene-5,6,7,8-tetrahydrofolate + glycine + H2O2</text>
        <dbReference type="Rhea" id="RHEA:70455"/>
        <dbReference type="ChEBI" id="CHEBI:15379"/>
        <dbReference type="ChEBI" id="CHEBI:15636"/>
        <dbReference type="ChEBI" id="CHEBI:16240"/>
        <dbReference type="ChEBI" id="CHEBI:57305"/>
        <dbReference type="ChEBI" id="CHEBI:57433"/>
        <dbReference type="ChEBI" id="CHEBI:57453"/>
        <dbReference type="EC" id="1.5.3.24"/>
    </reaction>
</comment>
<dbReference type="InterPro" id="IPR042204">
    <property type="entry name" value="2Fe-2S-bd_N"/>
</dbReference>
<organism evidence="8 9">
    <name type="scientific">Kineococcus endophyticus</name>
    <dbReference type="NCBI Taxonomy" id="1181883"/>
    <lineage>
        <taxon>Bacteria</taxon>
        <taxon>Bacillati</taxon>
        <taxon>Actinomycetota</taxon>
        <taxon>Actinomycetes</taxon>
        <taxon>Kineosporiales</taxon>
        <taxon>Kineosporiaceae</taxon>
        <taxon>Kineococcus</taxon>
    </lineage>
</organism>
<dbReference type="Gene3D" id="3.50.50.60">
    <property type="entry name" value="FAD/NAD(P)-binding domain"/>
    <property type="match status" value="2"/>
</dbReference>
<feature type="domain" description="SoxA A3" evidence="7">
    <location>
        <begin position="474"/>
        <end position="558"/>
    </location>
</feature>
<dbReference type="InterPro" id="IPR027266">
    <property type="entry name" value="TrmE/GcvT-like"/>
</dbReference>
<evidence type="ECO:0000259" key="6">
    <source>
        <dbReference type="Pfam" id="PF08669"/>
    </source>
</evidence>
<feature type="domain" description="FAD/NAD(P)-binding" evidence="5">
    <location>
        <begin position="130"/>
        <end position="385"/>
    </location>
</feature>
<comment type="cofactor">
    <cofactor evidence="3">
        <name>NAD(+)</name>
        <dbReference type="ChEBI" id="CHEBI:57540"/>
    </cofactor>
    <text evidence="3">Binds 1 NAD(+) per subunit.</text>
</comment>
<dbReference type="Pfam" id="PF08669">
    <property type="entry name" value="GCV_T_C"/>
    <property type="match status" value="1"/>
</dbReference>
<name>A0ABV3PC01_9ACTN</name>
<dbReference type="Pfam" id="PF13510">
    <property type="entry name" value="Fer2_4"/>
    <property type="match status" value="1"/>
</dbReference>
<dbReference type="PRINTS" id="PR00411">
    <property type="entry name" value="PNDRDTASEI"/>
</dbReference>
<dbReference type="InterPro" id="IPR023753">
    <property type="entry name" value="FAD/NAD-binding_dom"/>
</dbReference>
<keyword evidence="3" id="KW-0520">NAD</keyword>
<keyword evidence="3" id="KW-0963">Cytoplasm</keyword>
<evidence type="ECO:0000313" key="8">
    <source>
        <dbReference type="EMBL" id="MEW9267179.1"/>
    </source>
</evidence>
<dbReference type="Gene3D" id="3.10.20.440">
    <property type="entry name" value="2Fe-2S iron-sulphur cluster binding domain, sarcosine oxidase, alpha subunit, N-terminal domain"/>
    <property type="match status" value="1"/>
</dbReference>
<proteinExistence type="inferred from homology"/>
<feature type="domain" description="GCVT N-terminal" evidence="4">
    <location>
        <begin position="572"/>
        <end position="842"/>
    </location>
</feature>
<gene>
    <name evidence="8" type="ORF">AB1207_20700</name>
</gene>
<keyword evidence="3" id="KW-0547">Nucleotide-binding</keyword>
<evidence type="ECO:0000259" key="5">
    <source>
        <dbReference type="Pfam" id="PF07992"/>
    </source>
</evidence>
<dbReference type="SUPFAM" id="SSF51905">
    <property type="entry name" value="FAD/NAD(P)-binding domain"/>
    <property type="match status" value="1"/>
</dbReference>
<dbReference type="SUPFAM" id="SSF101790">
    <property type="entry name" value="Aminomethyltransferase beta-barrel domain"/>
    <property type="match status" value="1"/>
</dbReference>
<dbReference type="InterPro" id="IPR013977">
    <property type="entry name" value="GcvT_C"/>
</dbReference>
<dbReference type="InterPro" id="IPR029043">
    <property type="entry name" value="GcvT/YgfZ_C"/>
</dbReference>
<comment type="subcellular location">
    <subcellularLocation>
        <location evidence="3">Cytoplasm</location>
    </subcellularLocation>
</comment>
<evidence type="ECO:0000256" key="2">
    <source>
        <dbReference type="ARBA" id="ARBA00023002"/>
    </source>
</evidence>